<evidence type="ECO:0000313" key="1">
    <source>
        <dbReference type="EMBL" id="KII64377.1"/>
    </source>
</evidence>
<name>A0A0C2MRJ7_THEKT</name>
<comment type="caution">
    <text evidence="1">The sequence shown here is derived from an EMBL/GenBank/DDBJ whole genome shotgun (WGS) entry which is preliminary data.</text>
</comment>
<proteinExistence type="predicted"/>
<reference evidence="1 2" key="1">
    <citation type="journal article" date="2014" name="Genome Biol. Evol.">
        <title>The genome of the myxosporean Thelohanellus kitauei shows adaptations to nutrient acquisition within its fish host.</title>
        <authorList>
            <person name="Yang Y."/>
            <person name="Xiong J."/>
            <person name="Zhou Z."/>
            <person name="Huo F."/>
            <person name="Miao W."/>
            <person name="Ran C."/>
            <person name="Liu Y."/>
            <person name="Zhang J."/>
            <person name="Feng J."/>
            <person name="Wang M."/>
            <person name="Wang M."/>
            <person name="Wang L."/>
            <person name="Yao B."/>
        </authorList>
    </citation>
    <scope>NUCLEOTIDE SEQUENCE [LARGE SCALE GENOMIC DNA]</scope>
    <source>
        <strain evidence="1">Wuqing</strain>
    </source>
</reference>
<keyword evidence="2" id="KW-1185">Reference proteome</keyword>
<dbReference type="EMBL" id="JWZT01004322">
    <property type="protein sequence ID" value="KII64377.1"/>
    <property type="molecule type" value="Genomic_DNA"/>
</dbReference>
<protein>
    <submittedName>
        <fullName evidence="1">Uncharacterized protein</fullName>
    </submittedName>
</protein>
<sequence>MRFCHGARHVMSTIINDALKSLKSIFFVETTEEGGLNDTLPFQLKSKAESRLVRVEDHLFMFVAIKSEDVFVANNFLMMKRLVAGSFYPIVLVSSHLSRDFRKMLRALSIGWVIPGEQSFIPSLFIYNASNEIKEKKPAVDTEKQFGLIPSYIIAHYLSGAITNTFTSSDIISLFDVSKMAASRAINDLISQGVICEVVSGKSRVLEFSYSPKYFWLHYRHRLSSLSTGFLPISFYYIKKIDSFRSGESALASYTLLSPPAIEHLGICMTMRDRYLRPITPATLDGDYLFNAMGLLEDDVFGDLDSGKYSMVQIFPYKPAVRNGVIDKVFLALSRFNKNDLRSRSSFFELETEVFNNLNG</sequence>
<dbReference type="AlphaFoldDB" id="A0A0C2MRJ7"/>
<gene>
    <name evidence="1" type="ORF">RF11_00117</name>
</gene>
<dbReference type="Proteomes" id="UP000031668">
    <property type="component" value="Unassembled WGS sequence"/>
</dbReference>
<evidence type="ECO:0000313" key="2">
    <source>
        <dbReference type="Proteomes" id="UP000031668"/>
    </source>
</evidence>
<accession>A0A0C2MRJ7</accession>
<organism evidence="1 2">
    <name type="scientific">Thelohanellus kitauei</name>
    <name type="common">Myxosporean</name>
    <dbReference type="NCBI Taxonomy" id="669202"/>
    <lineage>
        <taxon>Eukaryota</taxon>
        <taxon>Metazoa</taxon>
        <taxon>Cnidaria</taxon>
        <taxon>Myxozoa</taxon>
        <taxon>Myxosporea</taxon>
        <taxon>Bivalvulida</taxon>
        <taxon>Platysporina</taxon>
        <taxon>Myxobolidae</taxon>
        <taxon>Thelohanellus</taxon>
    </lineage>
</organism>